<dbReference type="Proteomes" id="UP001059596">
    <property type="component" value="Unassembled WGS sequence"/>
</dbReference>
<proteinExistence type="predicted"/>
<dbReference type="AlphaFoldDB" id="A0A9Q0BL25"/>
<accession>A0A9Q0BL25</accession>
<keyword evidence="2" id="KW-1185">Reference proteome</keyword>
<name>A0A9Q0BL25_9MUSC</name>
<gene>
    <name evidence="1" type="ORF">M5D96_011257</name>
</gene>
<evidence type="ECO:0000313" key="2">
    <source>
        <dbReference type="Proteomes" id="UP001059596"/>
    </source>
</evidence>
<comment type="caution">
    <text evidence="1">The sequence shown here is derived from an EMBL/GenBank/DDBJ whole genome shotgun (WGS) entry which is preliminary data.</text>
</comment>
<protein>
    <submittedName>
        <fullName evidence="1">Uncharacterized protein</fullName>
    </submittedName>
</protein>
<dbReference type="EMBL" id="JAMKOV010000028">
    <property type="protein sequence ID" value="KAI8035826.1"/>
    <property type="molecule type" value="Genomic_DNA"/>
</dbReference>
<sequence length="40" mass="4811">MARQKTKCLARKVNCRPIIQKVVAERNDSIYRILNIYYIK</sequence>
<organism evidence="1 2">
    <name type="scientific">Drosophila gunungcola</name>
    <name type="common">fruit fly</name>
    <dbReference type="NCBI Taxonomy" id="103775"/>
    <lineage>
        <taxon>Eukaryota</taxon>
        <taxon>Metazoa</taxon>
        <taxon>Ecdysozoa</taxon>
        <taxon>Arthropoda</taxon>
        <taxon>Hexapoda</taxon>
        <taxon>Insecta</taxon>
        <taxon>Pterygota</taxon>
        <taxon>Neoptera</taxon>
        <taxon>Endopterygota</taxon>
        <taxon>Diptera</taxon>
        <taxon>Brachycera</taxon>
        <taxon>Muscomorpha</taxon>
        <taxon>Ephydroidea</taxon>
        <taxon>Drosophilidae</taxon>
        <taxon>Drosophila</taxon>
        <taxon>Sophophora</taxon>
    </lineage>
</organism>
<evidence type="ECO:0000313" key="1">
    <source>
        <dbReference type="EMBL" id="KAI8035826.1"/>
    </source>
</evidence>
<reference evidence="1" key="1">
    <citation type="journal article" date="2023" name="Genome Biol. Evol.">
        <title>Long-read-based Genome Assembly of Drosophila gunungcola Reveals Fewer Chemosensory Genes in Flower-breeding Species.</title>
        <authorList>
            <person name="Negi A."/>
            <person name="Liao B.Y."/>
            <person name="Yeh S.D."/>
        </authorList>
    </citation>
    <scope>NUCLEOTIDE SEQUENCE</scope>
    <source>
        <strain evidence="1">Sukarami</strain>
    </source>
</reference>